<protein>
    <recommendedName>
        <fullName evidence="2">Bacterial surface antigen (D15) domain-containing protein</fullName>
    </recommendedName>
</protein>
<name>A0A832MIQ0_UNCEI</name>
<accession>A0A832MIQ0</accession>
<proteinExistence type="predicted"/>
<organism evidence="1">
    <name type="scientific">Eiseniibacteriota bacterium</name>
    <dbReference type="NCBI Taxonomy" id="2212470"/>
    <lineage>
        <taxon>Bacteria</taxon>
        <taxon>Candidatus Eiseniibacteriota</taxon>
    </lineage>
</organism>
<dbReference type="Gene3D" id="2.40.160.50">
    <property type="entry name" value="membrane protein fhac: a member of the omp85/tpsb transporter family"/>
    <property type="match status" value="1"/>
</dbReference>
<dbReference type="EMBL" id="DSQF01000002">
    <property type="protein sequence ID" value="HGZ42052.1"/>
    <property type="molecule type" value="Genomic_DNA"/>
</dbReference>
<gene>
    <name evidence="1" type="ORF">ENR23_01270</name>
</gene>
<comment type="caution">
    <text evidence="1">The sequence shown here is derived from an EMBL/GenBank/DDBJ whole genome shotgun (WGS) entry which is preliminary data.</text>
</comment>
<dbReference type="AlphaFoldDB" id="A0A832MIQ0"/>
<sequence length="531" mass="57173">MLALAVLSAGGSARGGAAAPPAAPDSLEGRPIRSVRVVVREVFDPVPPGRLRPVYGLANALHVRTREQTVRDLLLLGPGDAWSGARGRETARALRALDFLQPERVEAMPAGDSVDVVVETRDAWTTRPEFNLERGGGEQYGSVGLEERNLLGRGKSLAVSYEEVPTGVSRRVAWTDPAVFGTRTRFEWRAGNGSAGSTDVLRLALPFFAEDAPWTYGMAWRRGTSTARLFTDNAPVASFDVRLSETEVWFGRGVRRGGTVWRTVGSFVARDRRFGPVRLEPGAPSSFAGPEEEVAWRQFALEVRRWRPRFVEARGVEALDRVEDYDLGTSLSLLAGVSPAALGASADEGVVRARAEGGLSTPFGFGWAQLGLQSRLRRDAREMVRRVQARWVAPTGHGHHLVVALDATGARRPARDAQLVAGGLNGLRAYPVQALAGTEMLRVNAEQRWLLGRDVARLCSVGGTAFVDAARAWGAGAQGTGWFTAAGVGLRVGPPRTAVGPVFRADVAWPVSPTRDGRREAVLSFGSSQAF</sequence>
<reference evidence="1" key="1">
    <citation type="journal article" date="2020" name="mSystems">
        <title>Genome- and Community-Level Interaction Insights into Carbon Utilization and Element Cycling Functions of Hydrothermarchaeota in Hydrothermal Sediment.</title>
        <authorList>
            <person name="Zhou Z."/>
            <person name="Liu Y."/>
            <person name="Xu W."/>
            <person name="Pan J."/>
            <person name="Luo Z.H."/>
            <person name="Li M."/>
        </authorList>
    </citation>
    <scope>NUCLEOTIDE SEQUENCE [LARGE SCALE GENOMIC DNA]</scope>
    <source>
        <strain evidence="1">SpSt-381</strain>
    </source>
</reference>
<evidence type="ECO:0008006" key="2">
    <source>
        <dbReference type="Google" id="ProtNLM"/>
    </source>
</evidence>
<evidence type="ECO:0000313" key="1">
    <source>
        <dbReference type="EMBL" id="HGZ42052.1"/>
    </source>
</evidence>